<evidence type="ECO:0000256" key="7">
    <source>
        <dbReference type="PIRSR" id="PIRSR600821-52"/>
    </source>
</evidence>
<dbReference type="SUPFAM" id="SSF50621">
    <property type="entry name" value="Alanine racemase C-terminal domain-like"/>
    <property type="match status" value="1"/>
</dbReference>
<dbReference type="PANTHER" id="PTHR30511">
    <property type="entry name" value="ALANINE RACEMASE"/>
    <property type="match status" value="1"/>
</dbReference>
<dbReference type="CDD" id="cd00430">
    <property type="entry name" value="PLPDE_III_AR"/>
    <property type="match status" value="1"/>
</dbReference>
<comment type="pathway">
    <text evidence="5">Amino-acid biosynthesis; D-alanine biosynthesis; D-alanine from L-alanine: step 1/1.</text>
</comment>
<evidence type="ECO:0000256" key="2">
    <source>
        <dbReference type="ARBA" id="ARBA00001933"/>
    </source>
</evidence>
<feature type="active site" description="Proton acceptor; specific for L-alanine" evidence="5">
    <location>
        <position position="267"/>
    </location>
</feature>
<dbReference type="Gene3D" id="3.20.20.10">
    <property type="entry name" value="Alanine racemase"/>
    <property type="match status" value="1"/>
</dbReference>
<evidence type="ECO:0000256" key="1">
    <source>
        <dbReference type="ARBA" id="ARBA00000316"/>
    </source>
</evidence>
<dbReference type="Proteomes" id="UP000184241">
    <property type="component" value="Unassembled WGS sequence"/>
</dbReference>
<feature type="modified residue" description="N6-(pyridoxal phosphate)lysine" evidence="5 6">
    <location>
        <position position="38"/>
    </location>
</feature>
<dbReference type="EC" id="5.1.1.1" evidence="5"/>
<dbReference type="GO" id="GO:0008784">
    <property type="term" value="F:alanine racemase activity"/>
    <property type="evidence" value="ECO:0007669"/>
    <property type="project" value="UniProtKB-UniRule"/>
</dbReference>
<dbReference type="RefSeq" id="WP_073019174.1">
    <property type="nucleotide sequence ID" value="NZ_FQXU01000006.1"/>
</dbReference>
<dbReference type="PROSITE" id="PS00395">
    <property type="entry name" value="ALANINE_RACEMASE"/>
    <property type="match status" value="1"/>
</dbReference>
<dbReference type="GO" id="GO:0009252">
    <property type="term" value="P:peptidoglycan biosynthetic process"/>
    <property type="evidence" value="ECO:0007669"/>
    <property type="project" value="TreeGrafter"/>
</dbReference>
<dbReference type="NCBIfam" id="TIGR00492">
    <property type="entry name" value="alr"/>
    <property type="match status" value="1"/>
</dbReference>
<proteinExistence type="inferred from homology"/>
<dbReference type="UniPathway" id="UPA00042">
    <property type="reaction ID" value="UER00497"/>
</dbReference>
<dbReference type="InterPro" id="IPR009006">
    <property type="entry name" value="Ala_racemase/Decarboxylase_C"/>
</dbReference>
<comment type="catalytic activity">
    <reaction evidence="1 5">
        <text>L-alanine = D-alanine</text>
        <dbReference type="Rhea" id="RHEA:20249"/>
        <dbReference type="ChEBI" id="CHEBI:57416"/>
        <dbReference type="ChEBI" id="CHEBI:57972"/>
        <dbReference type="EC" id="5.1.1.1"/>
    </reaction>
</comment>
<dbReference type="EMBL" id="FQXU01000006">
    <property type="protein sequence ID" value="SHI11965.1"/>
    <property type="molecule type" value="Genomic_DNA"/>
</dbReference>
<dbReference type="SUPFAM" id="SSF51419">
    <property type="entry name" value="PLP-binding barrel"/>
    <property type="match status" value="1"/>
</dbReference>
<dbReference type="Gene3D" id="2.40.37.10">
    <property type="entry name" value="Lyase, Ornithine Decarboxylase, Chain A, domain 1"/>
    <property type="match status" value="1"/>
</dbReference>
<sequence>MENSIRPVWAEVDLGRIEHNVKQIKSLCENKKIYGVVKADAYGHGALDIVQVLLKSGVTDLAVALITEALEIIKSGINVPILILGFTPLTFAEDILNNNIEQTVYDLEYAKKLSEIAQEKNKTAKIHIAVDTGMGRIGFLPNEKGMEAVRQISKLPNINIEGIFTHFSTADEADKTYSLEQLAKFNKFVDDLENEGIKINIKHASNSAGIMDLPEAHFNAVRPGIIMYGYYPSNEVIKERLDLKPALTLKTSVVHVKTLPKDMYISYGRKYKTDKERVIATLPIGYADGYTRALSNKGKVIVNGKLASIVGAVCMDQCMIDVTDVGTVNVGDEVILLGEHGNTRFNADDLAELLDTINYEIICMIGRRVPRVYINNEKIVKIRNYV</sequence>
<feature type="binding site" evidence="5 7">
    <location>
        <position position="136"/>
    </location>
    <ligand>
        <name>substrate</name>
    </ligand>
</feature>
<dbReference type="InterPro" id="IPR011079">
    <property type="entry name" value="Ala_racemase_C"/>
</dbReference>
<name>A0A1M5YIZ6_9CLOT</name>
<reference evidence="9 10" key="1">
    <citation type="submission" date="2016-11" db="EMBL/GenBank/DDBJ databases">
        <authorList>
            <person name="Jaros S."/>
            <person name="Januszkiewicz K."/>
            <person name="Wedrychowicz H."/>
        </authorList>
    </citation>
    <scope>NUCLEOTIDE SEQUENCE [LARGE SCALE GENOMIC DNA]</scope>
    <source>
        <strain evidence="9 10">DSM 6191</strain>
    </source>
</reference>
<dbReference type="Pfam" id="PF01168">
    <property type="entry name" value="Ala_racemase_N"/>
    <property type="match status" value="1"/>
</dbReference>
<feature type="binding site" evidence="5 7">
    <location>
        <position position="315"/>
    </location>
    <ligand>
        <name>substrate</name>
    </ligand>
</feature>
<dbReference type="InterPro" id="IPR029066">
    <property type="entry name" value="PLP-binding_barrel"/>
</dbReference>
<dbReference type="HAMAP" id="MF_01201">
    <property type="entry name" value="Ala_racemase"/>
    <property type="match status" value="1"/>
</dbReference>
<dbReference type="InterPro" id="IPR020622">
    <property type="entry name" value="Ala_racemase_pyridoxalP-BS"/>
</dbReference>
<evidence type="ECO:0000256" key="6">
    <source>
        <dbReference type="PIRSR" id="PIRSR600821-50"/>
    </source>
</evidence>
<dbReference type="InterPro" id="IPR000821">
    <property type="entry name" value="Ala_racemase"/>
</dbReference>
<evidence type="ECO:0000313" key="10">
    <source>
        <dbReference type="Proteomes" id="UP000184241"/>
    </source>
</evidence>
<feature type="domain" description="Alanine racemase C-terminal" evidence="8">
    <location>
        <begin position="246"/>
        <end position="374"/>
    </location>
</feature>
<dbReference type="PRINTS" id="PR00992">
    <property type="entry name" value="ALARACEMASE"/>
</dbReference>
<dbReference type="InterPro" id="IPR001608">
    <property type="entry name" value="Ala_racemase_N"/>
</dbReference>
<evidence type="ECO:0000256" key="5">
    <source>
        <dbReference type="HAMAP-Rule" id="MF_01201"/>
    </source>
</evidence>
<dbReference type="FunFam" id="3.20.20.10:FF:000002">
    <property type="entry name" value="Alanine racemase"/>
    <property type="match status" value="1"/>
</dbReference>
<comment type="similarity">
    <text evidence="5">Belongs to the alanine racemase family.</text>
</comment>
<evidence type="ECO:0000256" key="3">
    <source>
        <dbReference type="ARBA" id="ARBA00022898"/>
    </source>
</evidence>
<dbReference type="AlphaFoldDB" id="A0A1M5YIZ6"/>
<dbReference type="FunFam" id="2.40.37.10:FF:000006">
    <property type="entry name" value="Alanine racemase"/>
    <property type="match status" value="1"/>
</dbReference>
<dbReference type="GO" id="GO:0005829">
    <property type="term" value="C:cytosol"/>
    <property type="evidence" value="ECO:0007669"/>
    <property type="project" value="TreeGrafter"/>
</dbReference>
<organism evidence="9 10">
    <name type="scientific">Clostridium intestinale DSM 6191</name>
    <dbReference type="NCBI Taxonomy" id="1121320"/>
    <lineage>
        <taxon>Bacteria</taxon>
        <taxon>Bacillati</taxon>
        <taxon>Bacillota</taxon>
        <taxon>Clostridia</taxon>
        <taxon>Eubacteriales</taxon>
        <taxon>Clostridiaceae</taxon>
        <taxon>Clostridium</taxon>
    </lineage>
</organism>
<keyword evidence="3 5" id="KW-0663">Pyridoxal phosphate</keyword>
<accession>A0A1M5YIZ6</accession>
<keyword evidence="4 5" id="KW-0413">Isomerase</keyword>
<feature type="active site" description="Proton acceptor; specific for D-alanine" evidence="5">
    <location>
        <position position="38"/>
    </location>
</feature>
<evidence type="ECO:0000313" key="9">
    <source>
        <dbReference type="EMBL" id="SHI11965.1"/>
    </source>
</evidence>
<dbReference type="PANTHER" id="PTHR30511:SF0">
    <property type="entry name" value="ALANINE RACEMASE, CATABOLIC-RELATED"/>
    <property type="match status" value="1"/>
</dbReference>
<protein>
    <recommendedName>
        <fullName evidence="5">Alanine racemase</fullName>
        <ecNumber evidence="5">5.1.1.1</ecNumber>
    </recommendedName>
</protein>
<dbReference type="GO" id="GO:0030170">
    <property type="term" value="F:pyridoxal phosphate binding"/>
    <property type="evidence" value="ECO:0007669"/>
    <property type="project" value="UniProtKB-UniRule"/>
</dbReference>
<gene>
    <name evidence="9" type="ORF">SAMN02745941_02045</name>
</gene>
<dbReference type="Pfam" id="PF00842">
    <property type="entry name" value="Ala_racemase_C"/>
    <property type="match status" value="1"/>
</dbReference>
<evidence type="ECO:0000256" key="4">
    <source>
        <dbReference type="ARBA" id="ARBA00023235"/>
    </source>
</evidence>
<dbReference type="SMART" id="SM01005">
    <property type="entry name" value="Ala_racemase_C"/>
    <property type="match status" value="1"/>
</dbReference>
<comment type="cofactor">
    <cofactor evidence="2 5 6">
        <name>pyridoxal 5'-phosphate</name>
        <dbReference type="ChEBI" id="CHEBI:597326"/>
    </cofactor>
</comment>
<dbReference type="GO" id="GO:0030632">
    <property type="term" value="P:D-alanine biosynthetic process"/>
    <property type="evidence" value="ECO:0007669"/>
    <property type="project" value="UniProtKB-UniRule"/>
</dbReference>
<comment type="function">
    <text evidence="5">Catalyzes the interconversion of L-alanine and D-alanine. May also act on other amino acids.</text>
</comment>
<evidence type="ECO:0000259" key="8">
    <source>
        <dbReference type="SMART" id="SM01005"/>
    </source>
</evidence>